<gene>
    <name evidence="2" type="ORF">EV189_4011</name>
</gene>
<comment type="similarity">
    <text evidence="1">Belongs to the ROK (NagC/XylR) family.</text>
</comment>
<evidence type="ECO:0000313" key="2">
    <source>
        <dbReference type="EMBL" id="RZS77531.1"/>
    </source>
</evidence>
<keyword evidence="2" id="KW-0808">Transferase</keyword>
<dbReference type="Gene3D" id="3.30.420.40">
    <property type="match status" value="2"/>
</dbReference>
<reference evidence="2 3" key="1">
    <citation type="submission" date="2019-02" db="EMBL/GenBank/DDBJ databases">
        <title>Genomic Encyclopedia of Type Strains, Phase IV (KMG-IV): sequencing the most valuable type-strain genomes for metagenomic binning, comparative biology and taxonomic classification.</title>
        <authorList>
            <person name="Goeker M."/>
        </authorList>
    </citation>
    <scope>NUCLEOTIDE SEQUENCE [LARGE SCALE GENOMIC DNA]</scope>
    <source>
        <strain evidence="2 3">DSM 45622</strain>
    </source>
</reference>
<dbReference type="GO" id="GO:0016301">
    <property type="term" value="F:kinase activity"/>
    <property type="evidence" value="ECO:0007669"/>
    <property type="project" value="UniProtKB-KW"/>
</dbReference>
<dbReference type="InterPro" id="IPR036388">
    <property type="entry name" value="WH-like_DNA-bd_sf"/>
</dbReference>
<keyword evidence="2" id="KW-0418">Kinase</keyword>
<name>A0A4Q7N773_9ACTN</name>
<dbReference type="InterPro" id="IPR000600">
    <property type="entry name" value="ROK"/>
</dbReference>
<dbReference type="SUPFAM" id="SSF46785">
    <property type="entry name" value="Winged helix' DNA-binding domain"/>
    <property type="match status" value="1"/>
</dbReference>
<dbReference type="InterPro" id="IPR043129">
    <property type="entry name" value="ATPase_NBD"/>
</dbReference>
<keyword evidence="3" id="KW-1185">Reference proteome</keyword>
<protein>
    <submittedName>
        <fullName evidence="2">Putative NBD/HSP70 family sugar kinase</fullName>
    </submittedName>
</protein>
<dbReference type="SUPFAM" id="SSF53067">
    <property type="entry name" value="Actin-like ATPase domain"/>
    <property type="match status" value="1"/>
</dbReference>
<dbReference type="AlphaFoldDB" id="A0A4Q7N773"/>
<dbReference type="OrthoDB" id="4083144at2"/>
<accession>A0A4Q7N773</accession>
<dbReference type="RefSeq" id="WP_130494730.1">
    <property type="nucleotide sequence ID" value="NZ_SGXD01000010.1"/>
</dbReference>
<dbReference type="PANTHER" id="PTHR18964">
    <property type="entry name" value="ROK (REPRESSOR, ORF, KINASE) FAMILY"/>
    <property type="match status" value="1"/>
</dbReference>
<proteinExistence type="inferred from homology"/>
<comment type="caution">
    <text evidence="2">The sequence shown here is derived from an EMBL/GenBank/DDBJ whole genome shotgun (WGS) entry which is preliminary data.</text>
</comment>
<evidence type="ECO:0000313" key="3">
    <source>
        <dbReference type="Proteomes" id="UP000293638"/>
    </source>
</evidence>
<organism evidence="2 3">
    <name type="scientific">Motilibacter rhizosphaerae</name>
    <dbReference type="NCBI Taxonomy" id="598652"/>
    <lineage>
        <taxon>Bacteria</taxon>
        <taxon>Bacillati</taxon>
        <taxon>Actinomycetota</taxon>
        <taxon>Actinomycetes</taxon>
        <taxon>Motilibacterales</taxon>
        <taxon>Motilibacteraceae</taxon>
        <taxon>Motilibacter</taxon>
    </lineage>
</organism>
<dbReference type="Pfam" id="PF13412">
    <property type="entry name" value="HTH_24"/>
    <property type="match status" value="1"/>
</dbReference>
<dbReference type="EMBL" id="SGXD01000010">
    <property type="protein sequence ID" value="RZS77531.1"/>
    <property type="molecule type" value="Genomic_DNA"/>
</dbReference>
<sequence length="396" mass="40319">MAVRRESDVLRGADRAVVEVLRRHPGSTRAELARRTRLPLSTVSGAVSRLVAAGIVGDEQSATTGAAGRRGRPASVLSLRPQDRTIGVVEVTHHAGGLARAALISAGGSVLARVDAPFRLLDCADIAADCARLLGAASAAVGGRAFDHVVVALPLAYEQGVGIAPLEPGRLAAGGPVPPRLGWLFSDVAARLEDALGVPATVDNDGNVAALGEHAFGAGRGHDDLIHLKLVTGLAAGLVVDGRLVRGARGLAGELSHLRIDSAGPACACGRRGCLGKIATADHLLEPHRARLAPRASVYDVLALAAQGDPEVRDVLGALGRLVGRYLAPVCVMLNPSIIVVDGTLGPAAAPVIDGMVQSLESALPTGTQRAMTVVLGQLGDQAALLGAPRLALDPA</sequence>
<dbReference type="PANTHER" id="PTHR18964:SF173">
    <property type="entry name" value="GLUCOKINASE"/>
    <property type="match status" value="1"/>
</dbReference>
<evidence type="ECO:0000256" key="1">
    <source>
        <dbReference type="ARBA" id="ARBA00006479"/>
    </source>
</evidence>
<dbReference type="InterPro" id="IPR036390">
    <property type="entry name" value="WH_DNA-bd_sf"/>
</dbReference>
<dbReference type="Proteomes" id="UP000293638">
    <property type="component" value="Unassembled WGS sequence"/>
</dbReference>
<dbReference type="Pfam" id="PF00480">
    <property type="entry name" value="ROK"/>
    <property type="match status" value="1"/>
</dbReference>
<dbReference type="Gene3D" id="1.10.10.10">
    <property type="entry name" value="Winged helix-like DNA-binding domain superfamily/Winged helix DNA-binding domain"/>
    <property type="match status" value="1"/>
</dbReference>